<dbReference type="STRING" id="1826909.A5893_01480"/>
<accession>A0A179DL33</accession>
<sequence>MLSATELNQFLKTPVLIQHFITQETENPELSFFGYLEMHYFNGNPHDSDYDQDMRLPFKSHDNCATVIFLNVQIINQQDFKIQRYPQIIKINTLRDISYSSYHLKAIWQPPKFV</sequence>
<gene>
    <name evidence="1" type="ORF">A5893_01480</name>
</gene>
<organism evidence="1 2">
    <name type="scientific">Pedobacter psychrophilus</name>
    <dbReference type="NCBI Taxonomy" id="1826909"/>
    <lineage>
        <taxon>Bacteria</taxon>
        <taxon>Pseudomonadati</taxon>
        <taxon>Bacteroidota</taxon>
        <taxon>Sphingobacteriia</taxon>
        <taxon>Sphingobacteriales</taxon>
        <taxon>Sphingobacteriaceae</taxon>
        <taxon>Pedobacter</taxon>
    </lineage>
</organism>
<evidence type="ECO:0000313" key="2">
    <source>
        <dbReference type="Proteomes" id="UP000078459"/>
    </source>
</evidence>
<dbReference type="Proteomes" id="UP000078459">
    <property type="component" value="Unassembled WGS sequence"/>
</dbReference>
<keyword evidence="2" id="KW-1185">Reference proteome</keyword>
<evidence type="ECO:0000313" key="1">
    <source>
        <dbReference type="EMBL" id="OAQ41816.1"/>
    </source>
</evidence>
<reference evidence="1 2" key="1">
    <citation type="submission" date="2016-04" db="EMBL/GenBank/DDBJ databases">
        <authorList>
            <person name="Evans L.H."/>
            <person name="Alamgir A."/>
            <person name="Owens N."/>
            <person name="Weber N.D."/>
            <person name="Virtaneva K."/>
            <person name="Barbian K."/>
            <person name="Babar A."/>
            <person name="Rosenke K."/>
        </authorList>
    </citation>
    <scope>NUCLEOTIDE SEQUENCE [LARGE SCALE GENOMIC DNA]</scope>
    <source>
        <strain evidence="1 2">CCM 8644</strain>
    </source>
</reference>
<dbReference type="EMBL" id="LWHJ01000011">
    <property type="protein sequence ID" value="OAQ41816.1"/>
    <property type="molecule type" value="Genomic_DNA"/>
</dbReference>
<proteinExistence type="predicted"/>
<comment type="caution">
    <text evidence="1">The sequence shown here is derived from an EMBL/GenBank/DDBJ whole genome shotgun (WGS) entry which is preliminary data.</text>
</comment>
<name>A0A179DL33_9SPHI</name>
<dbReference type="AlphaFoldDB" id="A0A179DL33"/>
<protein>
    <submittedName>
        <fullName evidence="1">Uncharacterized protein</fullName>
    </submittedName>
</protein>
<reference evidence="1 2" key="2">
    <citation type="submission" date="2016-06" db="EMBL/GenBank/DDBJ databases">
        <title>Pedobacter psychrophilus sp. nov., isolated from Antarctic fragmentary rock.</title>
        <authorList>
            <person name="Svec P."/>
        </authorList>
    </citation>
    <scope>NUCLEOTIDE SEQUENCE [LARGE SCALE GENOMIC DNA]</scope>
    <source>
        <strain evidence="1 2">CCM 8644</strain>
    </source>
</reference>